<comment type="caution">
    <text evidence="2">The sequence shown here is derived from an EMBL/GenBank/DDBJ whole genome shotgun (WGS) entry which is preliminary data.</text>
</comment>
<evidence type="ECO:0000313" key="2">
    <source>
        <dbReference type="EMBL" id="GMA41245.1"/>
    </source>
</evidence>
<proteinExistence type="predicted"/>
<protein>
    <submittedName>
        <fullName evidence="2">Uncharacterized protein</fullName>
    </submittedName>
</protein>
<keyword evidence="3" id="KW-1185">Reference proteome</keyword>
<keyword evidence="1" id="KW-1133">Transmembrane helix</keyword>
<feature type="transmembrane region" description="Helical" evidence="1">
    <location>
        <begin position="61"/>
        <end position="78"/>
    </location>
</feature>
<evidence type="ECO:0000313" key="3">
    <source>
        <dbReference type="Proteomes" id="UP001157126"/>
    </source>
</evidence>
<keyword evidence="1" id="KW-0812">Transmembrane</keyword>
<organism evidence="2 3">
    <name type="scientific">Mobilicoccus caccae</name>
    <dbReference type="NCBI Taxonomy" id="1859295"/>
    <lineage>
        <taxon>Bacteria</taxon>
        <taxon>Bacillati</taxon>
        <taxon>Actinomycetota</taxon>
        <taxon>Actinomycetes</taxon>
        <taxon>Micrococcales</taxon>
        <taxon>Dermatophilaceae</taxon>
        <taxon>Mobilicoccus</taxon>
    </lineage>
</organism>
<dbReference type="EMBL" id="BSUO01000001">
    <property type="protein sequence ID" value="GMA41245.1"/>
    <property type="molecule type" value="Genomic_DNA"/>
</dbReference>
<gene>
    <name evidence="2" type="ORF">GCM10025883_32900</name>
</gene>
<dbReference type="RefSeq" id="WP_284304811.1">
    <property type="nucleotide sequence ID" value="NZ_BSUO01000001.1"/>
</dbReference>
<keyword evidence="1" id="KW-0472">Membrane</keyword>
<sequence>MTPPSTYASPIPPLAEPARTARTGGYDRFGNPQDTVHDLQAAPVVAARPMPYPRRIARPRSVLLAVFLAALLGPIGLLYSSRVGALVTSTFFLLIALPVVPFWPEWVFVAAVPVYVLSVMWAFFATLGRNATIAFQHRWTVHSVTRPTGRR</sequence>
<feature type="transmembrane region" description="Helical" evidence="1">
    <location>
        <begin position="106"/>
        <end position="128"/>
    </location>
</feature>
<reference evidence="3" key="1">
    <citation type="journal article" date="2019" name="Int. J. Syst. Evol. Microbiol.">
        <title>The Global Catalogue of Microorganisms (GCM) 10K type strain sequencing project: providing services to taxonomists for standard genome sequencing and annotation.</title>
        <authorList>
            <consortium name="The Broad Institute Genomics Platform"/>
            <consortium name="The Broad Institute Genome Sequencing Center for Infectious Disease"/>
            <person name="Wu L."/>
            <person name="Ma J."/>
        </authorList>
    </citation>
    <scope>NUCLEOTIDE SEQUENCE [LARGE SCALE GENOMIC DNA]</scope>
    <source>
        <strain evidence="3">NBRC 113072</strain>
    </source>
</reference>
<evidence type="ECO:0000256" key="1">
    <source>
        <dbReference type="SAM" id="Phobius"/>
    </source>
</evidence>
<feature type="transmembrane region" description="Helical" evidence="1">
    <location>
        <begin position="83"/>
        <end position="100"/>
    </location>
</feature>
<dbReference type="Proteomes" id="UP001157126">
    <property type="component" value="Unassembled WGS sequence"/>
</dbReference>
<accession>A0ABQ6ITK7</accession>
<name>A0ABQ6ITK7_9MICO</name>